<dbReference type="InterPro" id="IPR036709">
    <property type="entry name" value="Autotransporte_beta_dom_sf"/>
</dbReference>
<sequence>MRRTILIFFLAICWAGGRAWAQDIGVKTNILYWATSTPNLGFEFGLGKRTTLDLAGGYNPWTLDREANRKIRHWMVMPEFRYWLCERFNGHFFGVHSGYAFYNLSGVRIPFRGKSTKDHRYQGWATGLGLSYGYNWILGKRWNLEATLGFGYVYTNYDKYDCATCGKFRGSQDKHYFGPTKAGISIIYMIK</sequence>
<dbReference type="RefSeq" id="WP_018696160.1">
    <property type="nucleotide sequence ID" value="NZ_AP025562.1"/>
</dbReference>
<accession>A0A1Y3QV81</accession>
<dbReference type="eggNOG" id="COG2885">
    <property type="taxonomic scope" value="Bacteria"/>
</dbReference>
<gene>
    <name evidence="2" type="ORF">B5G41_11605</name>
</gene>
<comment type="caution">
    <text evidence="2">The sequence shown here is derived from an EMBL/GenBank/DDBJ whole genome shotgun (WGS) entry which is preliminary data.</text>
</comment>
<feature type="signal peptide" evidence="1">
    <location>
        <begin position="1"/>
        <end position="21"/>
    </location>
</feature>
<evidence type="ECO:0000313" key="3">
    <source>
        <dbReference type="Proteomes" id="UP000195772"/>
    </source>
</evidence>
<dbReference type="SUPFAM" id="SSF103515">
    <property type="entry name" value="Autotransporter"/>
    <property type="match status" value="1"/>
</dbReference>
<protein>
    <recommendedName>
        <fullName evidence="4">DUF3575 domain-containing protein</fullName>
    </recommendedName>
</protein>
<evidence type="ECO:0008006" key="4">
    <source>
        <dbReference type="Google" id="ProtNLM"/>
    </source>
</evidence>
<dbReference type="EMBL" id="NFHB01000008">
    <property type="protein sequence ID" value="OUN02317.1"/>
    <property type="molecule type" value="Genomic_DNA"/>
</dbReference>
<evidence type="ECO:0000313" key="2">
    <source>
        <dbReference type="EMBL" id="OUN02317.1"/>
    </source>
</evidence>
<dbReference type="Proteomes" id="UP000195772">
    <property type="component" value="Unassembled WGS sequence"/>
</dbReference>
<dbReference type="OrthoDB" id="1060107at2"/>
<proteinExistence type="predicted"/>
<dbReference type="AlphaFoldDB" id="A0A1Y3QV81"/>
<dbReference type="Pfam" id="PF12099">
    <property type="entry name" value="DUF3575"/>
    <property type="match status" value="1"/>
</dbReference>
<organism evidence="2 3">
    <name type="scientific">Alistipes onderdonkii</name>
    <dbReference type="NCBI Taxonomy" id="328813"/>
    <lineage>
        <taxon>Bacteria</taxon>
        <taxon>Pseudomonadati</taxon>
        <taxon>Bacteroidota</taxon>
        <taxon>Bacteroidia</taxon>
        <taxon>Bacteroidales</taxon>
        <taxon>Rikenellaceae</taxon>
        <taxon>Alistipes</taxon>
    </lineage>
</organism>
<name>A0A1Y3QV81_9BACT</name>
<dbReference type="InterPro" id="IPR021958">
    <property type="entry name" value="DUF3575"/>
</dbReference>
<keyword evidence="1" id="KW-0732">Signal</keyword>
<dbReference type="Gene3D" id="2.40.128.130">
    <property type="entry name" value="Autotransporter beta-domain"/>
    <property type="match status" value="1"/>
</dbReference>
<feature type="chain" id="PRO_5011000667" description="DUF3575 domain-containing protein" evidence="1">
    <location>
        <begin position="22"/>
        <end position="191"/>
    </location>
</feature>
<reference evidence="3" key="1">
    <citation type="submission" date="2017-04" db="EMBL/GenBank/DDBJ databases">
        <title>Function of individual gut microbiota members based on whole genome sequencing of pure cultures obtained from chicken caecum.</title>
        <authorList>
            <person name="Medvecky M."/>
            <person name="Cejkova D."/>
            <person name="Polansky O."/>
            <person name="Karasova D."/>
            <person name="Kubasova T."/>
            <person name="Cizek A."/>
            <person name="Rychlik I."/>
        </authorList>
    </citation>
    <scope>NUCLEOTIDE SEQUENCE [LARGE SCALE GENOMIC DNA]</scope>
    <source>
        <strain evidence="3">An90</strain>
    </source>
</reference>
<evidence type="ECO:0000256" key="1">
    <source>
        <dbReference type="SAM" id="SignalP"/>
    </source>
</evidence>